<gene>
    <name evidence="5" type="ORF">C483_02006</name>
</gene>
<evidence type="ECO:0000313" key="6">
    <source>
        <dbReference type="Proteomes" id="UP000011519"/>
    </source>
</evidence>
<feature type="domain" description="Blue (type 1) copper" evidence="4">
    <location>
        <begin position="106"/>
        <end position="172"/>
    </location>
</feature>
<dbReference type="PROSITE" id="PS51257">
    <property type="entry name" value="PROKAR_LIPOPROTEIN"/>
    <property type="match status" value="1"/>
</dbReference>
<proteinExistence type="predicted"/>
<dbReference type="PATRIC" id="fig|1227493.4.peg.384"/>
<dbReference type="InterPro" id="IPR000923">
    <property type="entry name" value="BlueCu_1"/>
</dbReference>
<feature type="compositionally biased region" description="Acidic residues" evidence="3">
    <location>
        <begin position="213"/>
        <end position="224"/>
    </location>
</feature>
<dbReference type="Proteomes" id="UP000011519">
    <property type="component" value="Unassembled WGS sequence"/>
</dbReference>
<feature type="compositionally biased region" description="Acidic residues" evidence="3">
    <location>
        <begin position="44"/>
        <end position="72"/>
    </location>
</feature>
<evidence type="ECO:0000256" key="1">
    <source>
        <dbReference type="ARBA" id="ARBA00022723"/>
    </source>
</evidence>
<keyword evidence="1" id="KW-0479">Metal-binding</keyword>
<feature type="region of interest" description="Disordered" evidence="3">
    <location>
        <begin position="160"/>
        <end position="224"/>
    </location>
</feature>
<organism evidence="5 6">
    <name type="scientific">Natrialba hulunbeirensis JCM 10989</name>
    <dbReference type="NCBI Taxonomy" id="1227493"/>
    <lineage>
        <taxon>Archaea</taxon>
        <taxon>Methanobacteriati</taxon>
        <taxon>Methanobacteriota</taxon>
        <taxon>Stenosarchaea group</taxon>
        <taxon>Halobacteria</taxon>
        <taxon>Halobacteriales</taxon>
        <taxon>Natrialbaceae</taxon>
        <taxon>Natrialba</taxon>
    </lineage>
</organism>
<dbReference type="InterPro" id="IPR008972">
    <property type="entry name" value="Cupredoxin"/>
</dbReference>
<dbReference type="OrthoDB" id="6744at2157"/>
<dbReference type="Pfam" id="PF00127">
    <property type="entry name" value="Copper-bind"/>
    <property type="match status" value="1"/>
</dbReference>
<protein>
    <recommendedName>
        <fullName evidence="4">Blue (type 1) copper domain-containing protein</fullName>
    </recommendedName>
</protein>
<evidence type="ECO:0000313" key="5">
    <source>
        <dbReference type="EMBL" id="ELY95099.1"/>
    </source>
</evidence>
<keyword evidence="6" id="KW-1185">Reference proteome</keyword>
<dbReference type="EMBL" id="AOIM01000009">
    <property type="protein sequence ID" value="ELY95099.1"/>
    <property type="molecule type" value="Genomic_DNA"/>
</dbReference>
<dbReference type="Gene3D" id="2.60.40.420">
    <property type="entry name" value="Cupredoxins - blue copper proteins"/>
    <property type="match status" value="1"/>
</dbReference>
<feature type="region of interest" description="Disordered" evidence="3">
    <location>
        <begin position="26"/>
        <end position="98"/>
    </location>
</feature>
<feature type="compositionally biased region" description="Acidic residues" evidence="3">
    <location>
        <begin position="173"/>
        <end position="206"/>
    </location>
</feature>
<feature type="compositionally biased region" description="Acidic residues" evidence="3">
    <location>
        <begin position="85"/>
        <end position="94"/>
    </location>
</feature>
<dbReference type="PROSITE" id="PS51318">
    <property type="entry name" value="TAT"/>
    <property type="match status" value="1"/>
</dbReference>
<dbReference type="InterPro" id="IPR006311">
    <property type="entry name" value="TAT_signal"/>
</dbReference>
<dbReference type="GO" id="GO:0005507">
    <property type="term" value="F:copper ion binding"/>
    <property type="evidence" value="ECO:0007669"/>
    <property type="project" value="InterPro"/>
</dbReference>
<dbReference type="AlphaFoldDB" id="M0A9A5"/>
<feature type="compositionally biased region" description="Low complexity" evidence="3">
    <location>
        <begin position="30"/>
        <end position="43"/>
    </location>
</feature>
<evidence type="ECO:0000256" key="3">
    <source>
        <dbReference type="SAM" id="MobiDB-lite"/>
    </source>
</evidence>
<name>M0A9A5_9EURY</name>
<evidence type="ECO:0000256" key="2">
    <source>
        <dbReference type="ARBA" id="ARBA00023008"/>
    </source>
</evidence>
<dbReference type="GO" id="GO:0009055">
    <property type="term" value="F:electron transfer activity"/>
    <property type="evidence" value="ECO:0007669"/>
    <property type="project" value="InterPro"/>
</dbReference>
<dbReference type="RefSeq" id="WP_006651662.1">
    <property type="nucleotide sequence ID" value="NZ_AOIM01000009.1"/>
</dbReference>
<dbReference type="STRING" id="1227493.C483_02006"/>
<reference evidence="5 6" key="1">
    <citation type="journal article" date="2014" name="PLoS Genet.">
        <title>Phylogenetically driven sequencing of extremely halophilic archaea reveals strategies for static and dynamic osmo-response.</title>
        <authorList>
            <person name="Becker E.A."/>
            <person name="Seitzer P.M."/>
            <person name="Tritt A."/>
            <person name="Larsen D."/>
            <person name="Krusor M."/>
            <person name="Yao A.I."/>
            <person name="Wu D."/>
            <person name="Madern D."/>
            <person name="Eisen J.A."/>
            <person name="Darling A.E."/>
            <person name="Facciotti M.T."/>
        </authorList>
    </citation>
    <scope>NUCLEOTIDE SEQUENCE [LARGE SCALE GENOMIC DNA]</scope>
    <source>
        <strain evidence="5 6">JCM 10989</strain>
    </source>
</reference>
<sequence length="224" mass="24053">MAENNSKTRRTILKVAGAVGATAFLAGCADDNGNGEENGNGDEPAPDENGDENGNDEPDDENGEAIEPDTVIELDAQTAGWVGIEPEEIADEENPTLTLEDGAEYEIGWEEGDGSTHNIELVDEDDEVVDDYETDEADEGGDDQFIEFEATDDIAEYVCRPHEGTMRGTIEIVEAENGEADEDAEDEENGEEENGEEDNGNGDEENGNGNDNDNGDEENGNDDN</sequence>
<keyword evidence="2" id="KW-0186">Copper</keyword>
<evidence type="ECO:0000259" key="4">
    <source>
        <dbReference type="Pfam" id="PF00127"/>
    </source>
</evidence>
<comment type="caution">
    <text evidence="5">The sequence shown here is derived from an EMBL/GenBank/DDBJ whole genome shotgun (WGS) entry which is preliminary data.</text>
</comment>
<accession>M0A9A5</accession>